<keyword evidence="3" id="KW-1185">Reference proteome</keyword>
<name>A0A3M9M8G9_9BACT</name>
<evidence type="ECO:0000256" key="1">
    <source>
        <dbReference type="SAM" id="MobiDB-lite"/>
    </source>
</evidence>
<gene>
    <name evidence="2" type="ORF">EFB08_22200</name>
</gene>
<evidence type="ECO:0000313" key="3">
    <source>
        <dbReference type="Proteomes" id="UP000272117"/>
    </source>
</evidence>
<comment type="caution">
    <text evidence="2">The sequence shown here is derived from an EMBL/GenBank/DDBJ whole genome shotgun (WGS) entry which is preliminary data.</text>
</comment>
<evidence type="ECO:0000313" key="2">
    <source>
        <dbReference type="EMBL" id="RNI21861.1"/>
    </source>
</evidence>
<feature type="region of interest" description="Disordered" evidence="1">
    <location>
        <begin position="171"/>
        <end position="193"/>
    </location>
</feature>
<proteinExistence type="predicted"/>
<dbReference type="RefSeq" id="WP_123129186.1">
    <property type="nucleotide sequence ID" value="NZ_RJJD01000023.1"/>
</dbReference>
<dbReference type="EMBL" id="RJJD01000023">
    <property type="protein sequence ID" value="RNI21861.1"/>
    <property type="molecule type" value="Genomic_DNA"/>
</dbReference>
<dbReference type="OrthoDB" id="114754at2"/>
<accession>A0A3M9M8G9</accession>
<reference evidence="2 3" key="1">
    <citation type="submission" date="2018-11" db="EMBL/GenBank/DDBJ databases">
        <title>Rufibacter latericius sp. nov., isolated from water in Baiyang Lake.</title>
        <authorList>
            <person name="Yang Y."/>
        </authorList>
    </citation>
    <scope>NUCLEOTIDE SEQUENCE [LARGE SCALE GENOMIC DNA]</scope>
    <source>
        <strain evidence="2 3">R-22-1c-1</strain>
    </source>
</reference>
<sequence>MSEKENPESPHLPQFTPQEKVSLSELQQQFNASIQTIDHLKAQLAERAKIIEMARVRVQKEVQPLVQEMVKRRVALVHLLDEALHQEDFPRLEKEKLTGFIKDQASTLVHNYHAEELTELLQRYTHPQPTSEQENNATKAETQNLLKNVLGLDVNLEDLSDLQSFQARLEQQMQEEQDRREAQRLHRQKSKAQQAKEAKLKAQLQNISKASRRLYTTLAKLLHPDRERDAAAQVWKEEAMKKVTIAYHQDDFFELLRLQMEFMHEQEQLLAQVPEDQLTYYVHLLREQIQDMEDEHSNYYMSPDAQLYQEFGGTPKQMEAKFRNAKKGLREEIQQLDFALTDFKEVDSVRDFLKRL</sequence>
<dbReference type="Proteomes" id="UP000272117">
    <property type="component" value="Unassembled WGS sequence"/>
</dbReference>
<protein>
    <submittedName>
        <fullName evidence="2">J domain-containing protein</fullName>
    </submittedName>
</protein>
<dbReference type="AlphaFoldDB" id="A0A3M9M8G9"/>
<feature type="region of interest" description="Disordered" evidence="1">
    <location>
        <begin position="1"/>
        <end position="20"/>
    </location>
</feature>
<organism evidence="2 3">
    <name type="scientific">Rufibacter latericius</name>
    <dbReference type="NCBI Taxonomy" id="2487040"/>
    <lineage>
        <taxon>Bacteria</taxon>
        <taxon>Pseudomonadati</taxon>
        <taxon>Bacteroidota</taxon>
        <taxon>Cytophagia</taxon>
        <taxon>Cytophagales</taxon>
        <taxon>Hymenobacteraceae</taxon>
        <taxon>Rufibacter</taxon>
    </lineage>
</organism>